<organism evidence="1 2">
    <name type="scientific">Heterorhabditis bacteriophora</name>
    <name type="common">Entomopathogenic nematode worm</name>
    <dbReference type="NCBI Taxonomy" id="37862"/>
    <lineage>
        <taxon>Eukaryota</taxon>
        <taxon>Metazoa</taxon>
        <taxon>Ecdysozoa</taxon>
        <taxon>Nematoda</taxon>
        <taxon>Chromadorea</taxon>
        <taxon>Rhabditida</taxon>
        <taxon>Rhabditina</taxon>
        <taxon>Rhabditomorpha</taxon>
        <taxon>Strongyloidea</taxon>
        <taxon>Heterorhabditidae</taxon>
        <taxon>Heterorhabditis</taxon>
    </lineage>
</organism>
<evidence type="ECO:0000313" key="1">
    <source>
        <dbReference type="Proteomes" id="UP000095283"/>
    </source>
</evidence>
<dbReference type="WBParaSite" id="Hba_19944">
    <property type="protein sequence ID" value="Hba_19944"/>
    <property type="gene ID" value="Hba_19944"/>
</dbReference>
<dbReference type="Proteomes" id="UP000095283">
    <property type="component" value="Unplaced"/>
</dbReference>
<evidence type="ECO:0000313" key="2">
    <source>
        <dbReference type="WBParaSite" id="Hba_19944"/>
    </source>
</evidence>
<sequence>MAAPQAEHLDMISCLLSASIDQGDVWAATRLFSSICPEILPTVRKISTECKLSMLQALLSYIMEASIQNNCGTNSVLGKYIGLLKSFDFTVDKMHDEMVSVLDSK</sequence>
<name>A0A1I7XRI3_HETBA</name>
<dbReference type="AlphaFoldDB" id="A0A1I7XRI3"/>
<keyword evidence="1" id="KW-1185">Reference proteome</keyword>
<reference evidence="2" key="1">
    <citation type="submission" date="2016-11" db="UniProtKB">
        <authorList>
            <consortium name="WormBaseParasite"/>
        </authorList>
    </citation>
    <scope>IDENTIFICATION</scope>
</reference>
<proteinExistence type="predicted"/>
<protein>
    <submittedName>
        <fullName evidence="2">Serine/threonine-protein kinase ATM</fullName>
    </submittedName>
</protein>
<accession>A0A1I7XRI3</accession>